<dbReference type="PROSITE" id="PS00018">
    <property type="entry name" value="EF_HAND_1"/>
    <property type="match status" value="1"/>
</dbReference>
<dbReference type="InterPro" id="IPR011992">
    <property type="entry name" value="EF-hand-dom_pair"/>
</dbReference>
<sequence length="90" mass="9776">MALPVVLPSASDCIKEFDLDGDGLLSHSELGTCLEVLLTRLGSPDEEARRISRLIVEEWSLRSDYAAGAGAVDRLLRAAMERTACVEKSE</sequence>
<dbReference type="SUPFAM" id="SSF47473">
    <property type="entry name" value="EF-hand"/>
    <property type="match status" value="1"/>
</dbReference>
<name>A0ABP0HVV9_9DINO</name>
<dbReference type="InterPro" id="IPR002048">
    <property type="entry name" value="EF_hand_dom"/>
</dbReference>
<reference evidence="1 2" key="1">
    <citation type="submission" date="2024-02" db="EMBL/GenBank/DDBJ databases">
        <authorList>
            <person name="Chen Y."/>
            <person name="Shah S."/>
            <person name="Dougan E. K."/>
            <person name="Thang M."/>
            <person name="Chan C."/>
        </authorList>
    </citation>
    <scope>NUCLEOTIDE SEQUENCE [LARGE SCALE GENOMIC DNA]</scope>
</reference>
<gene>
    <name evidence="1" type="ORF">SCF082_LOCUS3898</name>
</gene>
<dbReference type="EMBL" id="CAXAMM010002002">
    <property type="protein sequence ID" value="CAK8994336.1"/>
    <property type="molecule type" value="Genomic_DNA"/>
</dbReference>
<proteinExistence type="predicted"/>
<keyword evidence="2" id="KW-1185">Reference proteome</keyword>
<evidence type="ECO:0000313" key="2">
    <source>
        <dbReference type="Proteomes" id="UP001642464"/>
    </source>
</evidence>
<accession>A0ABP0HVV9</accession>
<protein>
    <submittedName>
        <fullName evidence="1">1-aminocyclopropane-1-carboxylate oxidase-like 7</fullName>
    </submittedName>
</protein>
<evidence type="ECO:0000313" key="1">
    <source>
        <dbReference type="EMBL" id="CAK8994336.1"/>
    </source>
</evidence>
<dbReference type="Gene3D" id="1.10.238.10">
    <property type="entry name" value="EF-hand"/>
    <property type="match status" value="1"/>
</dbReference>
<comment type="caution">
    <text evidence="1">The sequence shown here is derived from an EMBL/GenBank/DDBJ whole genome shotgun (WGS) entry which is preliminary data.</text>
</comment>
<dbReference type="InterPro" id="IPR018247">
    <property type="entry name" value="EF_Hand_1_Ca_BS"/>
</dbReference>
<dbReference type="Proteomes" id="UP001642464">
    <property type="component" value="Unassembled WGS sequence"/>
</dbReference>
<organism evidence="1 2">
    <name type="scientific">Durusdinium trenchii</name>
    <dbReference type="NCBI Taxonomy" id="1381693"/>
    <lineage>
        <taxon>Eukaryota</taxon>
        <taxon>Sar</taxon>
        <taxon>Alveolata</taxon>
        <taxon>Dinophyceae</taxon>
        <taxon>Suessiales</taxon>
        <taxon>Symbiodiniaceae</taxon>
        <taxon>Durusdinium</taxon>
    </lineage>
</organism>
<dbReference type="PROSITE" id="PS50222">
    <property type="entry name" value="EF_HAND_2"/>
    <property type="match status" value="1"/>
</dbReference>